<name>A0AAW2DG30_9ROSI</name>
<reference evidence="2 3" key="1">
    <citation type="submission" date="2024-01" db="EMBL/GenBank/DDBJ databases">
        <title>A telomere-to-telomere, gap-free genome of sweet tea (Lithocarpus litseifolius).</title>
        <authorList>
            <person name="Zhou J."/>
        </authorList>
    </citation>
    <scope>NUCLEOTIDE SEQUENCE [LARGE SCALE GENOMIC DNA]</scope>
    <source>
        <strain evidence="2">Zhou-2022a</strain>
        <tissue evidence="2">Leaf</tissue>
    </source>
</reference>
<gene>
    <name evidence="2" type="ORF">SO802_010015</name>
</gene>
<feature type="region of interest" description="Disordered" evidence="1">
    <location>
        <begin position="215"/>
        <end position="236"/>
    </location>
</feature>
<keyword evidence="3" id="KW-1185">Reference proteome</keyword>
<organism evidence="2 3">
    <name type="scientific">Lithocarpus litseifolius</name>
    <dbReference type="NCBI Taxonomy" id="425828"/>
    <lineage>
        <taxon>Eukaryota</taxon>
        <taxon>Viridiplantae</taxon>
        <taxon>Streptophyta</taxon>
        <taxon>Embryophyta</taxon>
        <taxon>Tracheophyta</taxon>
        <taxon>Spermatophyta</taxon>
        <taxon>Magnoliopsida</taxon>
        <taxon>eudicotyledons</taxon>
        <taxon>Gunneridae</taxon>
        <taxon>Pentapetalae</taxon>
        <taxon>rosids</taxon>
        <taxon>fabids</taxon>
        <taxon>Fagales</taxon>
        <taxon>Fagaceae</taxon>
        <taxon>Lithocarpus</taxon>
    </lineage>
</organism>
<protein>
    <submittedName>
        <fullName evidence="2">Uncharacterized protein</fullName>
    </submittedName>
</protein>
<evidence type="ECO:0000256" key="1">
    <source>
        <dbReference type="SAM" id="MobiDB-lite"/>
    </source>
</evidence>
<accession>A0AAW2DG30</accession>
<proteinExistence type="predicted"/>
<dbReference type="AlphaFoldDB" id="A0AAW2DG30"/>
<evidence type="ECO:0000313" key="2">
    <source>
        <dbReference type="EMBL" id="KAL0008513.1"/>
    </source>
</evidence>
<evidence type="ECO:0000313" key="3">
    <source>
        <dbReference type="Proteomes" id="UP001459277"/>
    </source>
</evidence>
<sequence length="305" mass="35091">MKGFLEGYDKIKENLGTLNGNFVKEGEGFPYCGFVEPWMDKDGKMYLGWEIFFGEKLTFKDNPIVVTEEVCEGADWMDYMNARAMEAKLTPKIEGDVLVSDGFHYFYVYYNGETYYHELHGLLYQGSNQKHKYVKVRRGISLRKLQWRILMTMGLDHSRHNISIVYQAPKRVIDTQVFYNSLQLSGGAEAVAALEILFKKEEGYQEVHEGEHLSCDEVHGGTSKNEDDHGLGDDTGHIDVTRDEFEELIDTMGEHEDVDGIEEVLTEENRDICPSSDPTLEWFTKNTWDNMFNLSPVMQTVVSSW</sequence>
<comment type="caution">
    <text evidence="2">The sequence shown here is derived from an EMBL/GenBank/DDBJ whole genome shotgun (WGS) entry which is preliminary data.</text>
</comment>
<dbReference type="Proteomes" id="UP001459277">
    <property type="component" value="Unassembled WGS sequence"/>
</dbReference>
<dbReference type="EMBL" id="JAZDWU010000003">
    <property type="protein sequence ID" value="KAL0008513.1"/>
    <property type="molecule type" value="Genomic_DNA"/>
</dbReference>